<dbReference type="Proteomes" id="UP000029120">
    <property type="component" value="Chromosome 6"/>
</dbReference>
<evidence type="ECO:0000313" key="2">
    <source>
        <dbReference type="EMBL" id="KFK32266.1"/>
    </source>
</evidence>
<accession>A0A087GQW4</accession>
<sequence>MTRSLWGAMTFTPWTSSSSSSSLDLGSSDVGGEDEETSVGVEVEEVENTIKKKSKVYPDPPGSSLSTVKSLDVLRARCGIPEEIVFVVPLPVDRADNPPPGCLTMFEFFVEHCFLRFPIPGFLLCFLSANNIALAQINPRGIRHLIGIFVLGRELGVDVTTELLDSLLEFRSRGPKKDFRYTVSNPAKRKIIDGFPSNDEHFEYCFFFAQTLEKSIDAECIDLDETR</sequence>
<gene>
    <name evidence="2" type="ordered locus">AALP_Aa6g220000</name>
</gene>
<feature type="region of interest" description="Disordered" evidence="1">
    <location>
        <begin position="12"/>
        <end position="41"/>
    </location>
</feature>
<proteinExistence type="predicted"/>
<keyword evidence="3" id="KW-1185">Reference proteome</keyword>
<protein>
    <submittedName>
        <fullName evidence="2">Uncharacterized protein</fullName>
    </submittedName>
</protein>
<dbReference type="PANTHER" id="PTHR31099:SF49">
    <property type="entry name" value="MYOSIN HEAVY CHAIN-LIKE PROTEIN"/>
    <property type="match status" value="1"/>
</dbReference>
<feature type="compositionally biased region" description="Low complexity" evidence="1">
    <location>
        <begin position="15"/>
        <end position="30"/>
    </location>
</feature>
<reference evidence="3" key="1">
    <citation type="journal article" date="2015" name="Nat. Plants">
        <title>Genome expansion of Arabis alpina linked with retrotransposition and reduced symmetric DNA methylation.</title>
        <authorList>
            <person name="Willing E.M."/>
            <person name="Rawat V."/>
            <person name="Mandakova T."/>
            <person name="Maumus F."/>
            <person name="James G.V."/>
            <person name="Nordstroem K.J."/>
            <person name="Becker C."/>
            <person name="Warthmann N."/>
            <person name="Chica C."/>
            <person name="Szarzynska B."/>
            <person name="Zytnicki M."/>
            <person name="Albani M.C."/>
            <person name="Kiefer C."/>
            <person name="Bergonzi S."/>
            <person name="Castaings L."/>
            <person name="Mateos J.L."/>
            <person name="Berns M.C."/>
            <person name="Bujdoso N."/>
            <person name="Piofczyk T."/>
            <person name="de Lorenzo L."/>
            <person name="Barrero-Sicilia C."/>
            <person name="Mateos I."/>
            <person name="Piednoel M."/>
            <person name="Hagmann J."/>
            <person name="Chen-Min-Tao R."/>
            <person name="Iglesias-Fernandez R."/>
            <person name="Schuster S.C."/>
            <person name="Alonso-Blanco C."/>
            <person name="Roudier F."/>
            <person name="Carbonero P."/>
            <person name="Paz-Ares J."/>
            <person name="Davis S.J."/>
            <person name="Pecinka A."/>
            <person name="Quesneville H."/>
            <person name="Colot V."/>
            <person name="Lysak M.A."/>
            <person name="Weigel D."/>
            <person name="Coupland G."/>
            <person name="Schneeberger K."/>
        </authorList>
    </citation>
    <scope>NUCLEOTIDE SEQUENCE [LARGE SCALE GENOMIC DNA]</scope>
    <source>
        <strain evidence="3">cv. Pajares</strain>
    </source>
</reference>
<dbReference type="EMBL" id="CM002874">
    <property type="protein sequence ID" value="KFK32266.1"/>
    <property type="molecule type" value="Genomic_DNA"/>
</dbReference>
<dbReference type="AlphaFoldDB" id="A0A087GQW4"/>
<dbReference type="OMA" id="NDEHFEY"/>
<evidence type="ECO:0000313" key="3">
    <source>
        <dbReference type="Proteomes" id="UP000029120"/>
    </source>
</evidence>
<dbReference type="PANTHER" id="PTHR31099">
    <property type="entry name" value="OS06G0165300 PROTEIN"/>
    <property type="match status" value="1"/>
</dbReference>
<name>A0A087GQW4_ARAAL</name>
<dbReference type="Gramene" id="KFK32266">
    <property type="protein sequence ID" value="KFK32266"/>
    <property type="gene ID" value="AALP_AA6G220000"/>
</dbReference>
<feature type="compositionally biased region" description="Acidic residues" evidence="1">
    <location>
        <begin position="31"/>
        <end position="41"/>
    </location>
</feature>
<organism evidence="2 3">
    <name type="scientific">Arabis alpina</name>
    <name type="common">Alpine rock-cress</name>
    <dbReference type="NCBI Taxonomy" id="50452"/>
    <lineage>
        <taxon>Eukaryota</taxon>
        <taxon>Viridiplantae</taxon>
        <taxon>Streptophyta</taxon>
        <taxon>Embryophyta</taxon>
        <taxon>Tracheophyta</taxon>
        <taxon>Spermatophyta</taxon>
        <taxon>Magnoliopsida</taxon>
        <taxon>eudicotyledons</taxon>
        <taxon>Gunneridae</taxon>
        <taxon>Pentapetalae</taxon>
        <taxon>rosids</taxon>
        <taxon>malvids</taxon>
        <taxon>Brassicales</taxon>
        <taxon>Brassicaceae</taxon>
        <taxon>Arabideae</taxon>
        <taxon>Arabis</taxon>
    </lineage>
</organism>
<dbReference type="OrthoDB" id="1114078at2759"/>
<evidence type="ECO:0000256" key="1">
    <source>
        <dbReference type="SAM" id="MobiDB-lite"/>
    </source>
</evidence>